<dbReference type="EC" id="3.1.3.27" evidence="1"/>
<comment type="catalytic activity">
    <reaction evidence="1">
        <text>a 1,2-diacyl-sn-glycero-3-phospho-(1'-sn-glycero-3'-phosphate) + H2O = a 1,2-diacyl-sn-glycero-3-phospho-(1'-sn-glycerol) + phosphate</text>
        <dbReference type="Rhea" id="RHEA:33751"/>
        <dbReference type="ChEBI" id="CHEBI:15377"/>
        <dbReference type="ChEBI" id="CHEBI:43474"/>
        <dbReference type="ChEBI" id="CHEBI:60110"/>
        <dbReference type="ChEBI" id="CHEBI:64716"/>
        <dbReference type="EC" id="3.1.3.27"/>
    </reaction>
</comment>
<dbReference type="PANTHER" id="PTHR36305:SF1">
    <property type="entry name" value="PHOSPHATIDYLGLYCEROPHOSPHATASE A"/>
    <property type="match status" value="1"/>
</dbReference>
<keyword evidence="1" id="KW-0460">Magnesium</keyword>
<dbReference type="UniPathway" id="UPA00084">
    <property type="reaction ID" value="UER00504"/>
</dbReference>
<keyword evidence="1" id="KW-0997">Cell inner membrane</keyword>
<dbReference type="InterPro" id="IPR036681">
    <property type="entry name" value="PgpA-like_sf"/>
</dbReference>
<name>A0A554XHJ4_9BURK</name>
<dbReference type="PIRSF" id="PIRSF006162">
    <property type="entry name" value="PgpA"/>
    <property type="match status" value="1"/>
</dbReference>
<proteinExistence type="predicted"/>
<keyword evidence="1 2" id="KW-0812">Transmembrane</keyword>
<dbReference type="Proteomes" id="UP000318294">
    <property type="component" value="Unassembled WGS sequence"/>
</dbReference>
<dbReference type="EMBL" id="VJON01000009">
    <property type="protein sequence ID" value="TSE35259.1"/>
    <property type="molecule type" value="Genomic_DNA"/>
</dbReference>
<comment type="cofactor">
    <cofactor evidence="1">
        <name>Mg(2+)</name>
        <dbReference type="ChEBI" id="CHEBI:18420"/>
    </cofactor>
</comment>
<dbReference type="GO" id="GO:0005886">
    <property type="term" value="C:plasma membrane"/>
    <property type="evidence" value="ECO:0007669"/>
    <property type="project" value="UniProtKB-SubCell"/>
</dbReference>
<dbReference type="PANTHER" id="PTHR36305">
    <property type="entry name" value="PHOSPHATIDYLGLYCEROPHOSPHATASE A"/>
    <property type="match status" value="1"/>
</dbReference>
<keyword evidence="1" id="KW-0443">Lipid metabolism</keyword>
<keyword evidence="2" id="KW-1133">Transmembrane helix</keyword>
<comment type="function">
    <text evidence="1">Lipid phosphatase which dephosphorylates phosphatidylglycerophosphate (PGP) to phosphatidylglycerol (PG).</text>
</comment>
<feature type="transmembrane region" description="Helical" evidence="2">
    <location>
        <begin position="109"/>
        <end position="133"/>
    </location>
</feature>
<feature type="transmembrane region" description="Helical" evidence="2">
    <location>
        <begin position="33"/>
        <end position="59"/>
    </location>
</feature>
<dbReference type="GO" id="GO:0008962">
    <property type="term" value="F:phosphatidylglycerophosphatase activity"/>
    <property type="evidence" value="ECO:0007669"/>
    <property type="project" value="UniProtKB-EC"/>
</dbReference>
<keyword evidence="1 2" id="KW-0472">Membrane</keyword>
<dbReference type="SUPFAM" id="SSF101307">
    <property type="entry name" value="YutG-like"/>
    <property type="match status" value="1"/>
</dbReference>
<reference evidence="4 5" key="1">
    <citation type="submission" date="2019-07" db="EMBL/GenBank/DDBJ databases">
        <title>Tepidimonas charontis SPSP-6 draft genome.</title>
        <authorList>
            <person name="Da Costa M.S."/>
            <person name="Froufe H.J.C."/>
            <person name="Egas C."/>
            <person name="Albuquerque L."/>
        </authorList>
    </citation>
    <scope>NUCLEOTIDE SEQUENCE [LARGE SCALE GENOMIC DNA]</scope>
    <source>
        <strain evidence="4 5">SPSP-6</strain>
    </source>
</reference>
<feature type="transmembrane region" description="Helical" evidence="2">
    <location>
        <begin position="167"/>
        <end position="184"/>
    </location>
</feature>
<keyword evidence="1" id="KW-0479">Metal-binding</keyword>
<accession>A0A554XHJ4</accession>
<keyword evidence="1" id="KW-1003">Cell membrane</keyword>
<protein>
    <recommendedName>
        <fullName evidence="1">Phosphatidylglycerophosphatase A</fullName>
        <ecNumber evidence="1">3.1.3.27</ecNumber>
    </recommendedName>
    <alternativeName>
        <fullName evidence="1">Phosphatidylglycerolphosphate phosphatase A</fullName>
    </alternativeName>
</protein>
<dbReference type="AlphaFoldDB" id="A0A554XHJ4"/>
<evidence type="ECO:0000256" key="1">
    <source>
        <dbReference type="PIRNR" id="PIRNR006162"/>
    </source>
</evidence>
<dbReference type="Pfam" id="PF04608">
    <property type="entry name" value="PgpA"/>
    <property type="match status" value="1"/>
</dbReference>
<gene>
    <name evidence="4" type="primary">pgpA</name>
    <name evidence="4" type="ORF">Tchar_00870</name>
</gene>
<evidence type="ECO:0000313" key="4">
    <source>
        <dbReference type="EMBL" id="TSE35259.1"/>
    </source>
</evidence>
<feature type="transmembrane region" description="Helical" evidence="2">
    <location>
        <begin position="71"/>
        <end position="88"/>
    </location>
</feature>
<dbReference type="CDD" id="cd06971">
    <property type="entry name" value="PgpA"/>
    <property type="match status" value="1"/>
</dbReference>
<comment type="caution">
    <text evidence="4">The sequence shown here is derived from an EMBL/GenBank/DDBJ whole genome shotgun (WGS) entry which is preliminary data.</text>
</comment>
<keyword evidence="1" id="KW-1208">Phospholipid metabolism</keyword>
<organism evidence="4 5">
    <name type="scientific">Tepidimonas charontis</name>
    <dbReference type="NCBI Taxonomy" id="2267262"/>
    <lineage>
        <taxon>Bacteria</taxon>
        <taxon>Pseudomonadati</taxon>
        <taxon>Pseudomonadota</taxon>
        <taxon>Betaproteobacteria</taxon>
        <taxon>Burkholderiales</taxon>
        <taxon>Tepidimonas</taxon>
    </lineage>
</organism>
<comment type="pathway">
    <text evidence="1">Phospholipid metabolism; phosphatidylglycerol biosynthesis; phosphatidylglycerol from CDP-diacylglycerol: step 2/2.</text>
</comment>
<keyword evidence="1" id="KW-0442">Lipid degradation</keyword>
<dbReference type="InterPro" id="IPR007686">
    <property type="entry name" value="YutG/PgpA"/>
</dbReference>
<keyword evidence="1" id="KW-0595">Phospholipid degradation</keyword>
<dbReference type="GO" id="GO:0009395">
    <property type="term" value="P:phospholipid catabolic process"/>
    <property type="evidence" value="ECO:0007669"/>
    <property type="project" value="UniProtKB-KW"/>
</dbReference>
<keyword evidence="5" id="KW-1185">Reference proteome</keyword>
<evidence type="ECO:0000313" key="5">
    <source>
        <dbReference type="Proteomes" id="UP000318294"/>
    </source>
</evidence>
<evidence type="ECO:0000256" key="2">
    <source>
        <dbReference type="SAM" id="Phobius"/>
    </source>
</evidence>
<dbReference type="GO" id="GO:0046872">
    <property type="term" value="F:metal ion binding"/>
    <property type="evidence" value="ECO:0007669"/>
    <property type="project" value="UniProtKB-KW"/>
</dbReference>
<dbReference type="InterPro" id="IPR026037">
    <property type="entry name" value="PgpA"/>
</dbReference>
<keyword evidence="1 4" id="KW-0378">Hydrolase</keyword>
<dbReference type="GO" id="GO:0006655">
    <property type="term" value="P:phosphatidylglycerol biosynthetic process"/>
    <property type="evidence" value="ECO:0007669"/>
    <property type="project" value="UniProtKB-UniPathway"/>
</dbReference>
<evidence type="ECO:0000259" key="3">
    <source>
        <dbReference type="Pfam" id="PF04608"/>
    </source>
</evidence>
<sequence>MNDPTPERTSRPELALPWPVPSARFMCARLSHLIALFFGAGLARVAPGTVGTLWAWAAFVLIDAMAAPGDLGWATIIACALLLGWWASTATARRTGIADPGFVVIDEVVAFWLVLWMAAPASLWGQTVCFALFRFFDAAKPGPVAWADHVFKGTGWRGGWGVMFDDLVAAFCTLLVIALWRFVFGG</sequence>
<dbReference type="RefSeq" id="WP_236640211.1">
    <property type="nucleotide sequence ID" value="NZ_VJON01000009.1"/>
</dbReference>
<comment type="subcellular location">
    <subcellularLocation>
        <location evidence="1">Cell inner membrane</location>
        <topology evidence="1">Multi-pass membrane protein</topology>
    </subcellularLocation>
</comment>
<feature type="domain" description="YutG/PgpA" evidence="3">
    <location>
        <begin position="34"/>
        <end position="179"/>
    </location>
</feature>